<gene>
    <name evidence="3" type="ORF">J4G78_03745</name>
</gene>
<dbReference type="Proteomes" id="UP000663923">
    <property type="component" value="Chromosome"/>
</dbReference>
<organism evidence="3 4">
    <name type="scientific">Parasphingorhabdus cellanae</name>
    <dbReference type="NCBI Taxonomy" id="2806553"/>
    <lineage>
        <taxon>Bacteria</taxon>
        <taxon>Pseudomonadati</taxon>
        <taxon>Pseudomonadota</taxon>
        <taxon>Alphaproteobacteria</taxon>
        <taxon>Sphingomonadales</taxon>
        <taxon>Sphingomonadaceae</taxon>
        <taxon>Parasphingorhabdus</taxon>
    </lineage>
</organism>
<evidence type="ECO:0000313" key="3">
    <source>
        <dbReference type="EMBL" id="QTD56702.1"/>
    </source>
</evidence>
<feature type="domain" description="PilZ" evidence="2">
    <location>
        <begin position="25"/>
        <end position="105"/>
    </location>
</feature>
<evidence type="ECO:0000256" key="1">
    <source>
        <dbReference type="SAM" id="MobiDB-lite"/>
    </source>
</evidence>
<reference evidence="3 4" key="1">
    <citation type="submission" date="2021-03" db="EMBL/GenBank/DDBJ databases">
        <title>Complete genome of Parasphingorhabdus_sp.JHSY0214.</title>
        <authorList>
            <person name="Yoo J.H."/>
            <person name="Bae J.W."/>
        </authorList>
    </citation>
    <scope>NUCLEOTIDE SEQUENCE [LARGE SCALE GENOMIC DNA]</scope>
    <source>
        <strain evidence="3 4">JHSY0214</strain>
    </source>
</reference>
<accession>A0ABX7T891</accession>
<evidence type="ECO:0000313" key="4">
    <source>
        <dbReference type="Proteomes" id="UP000663923"/>
    </source>
</evidence>
<dbReference type="InterPro" id="IPR009875">
    <property type="entry name" value="PilZ_domain"/>
</dbReference>
<sequence length="125" mass="14339">MPQSHSTDEYQTPPPNNRRGSLQIVEAEIFVKQSNSQLFRATLSDLSVSGFKMTSYTDLDHEKPVHIRLPGIQTLSASIKWADYEDYGCEFSDELHPAVLEHLITRLRGFQQIERAIPPRLSYHI</sequence>
<proteinExistence type="predicted"/>
<name>A0ABX7T891_9SPHN</name>
<feature type="region of interest" description="Disordered" evidence="1">
    <location>
        <begin position="1"/>
        <end position="20"/>
    </location>
</feature>
<dbReference type="EMBL" id="CP071794">
    <property type="protein sequence ID" value="QTD56702.1"/>
    <property type="molecule type" value="Genomic_DNA"/>
</dbReference>
<evidence type="ECO:0000259" key="2">
    <source>
        <dbReference type="Pfam" id="PF07238"/>
    </source>
</evidence>
<dbReference type="RefSeq" id="WP_207988591.1">
    <property type="nucleotide sequence ID" value="NZ_CP071794.1"/>
</dbReference>
<protein>
    <submittedName>
        <fullName evidence="3">PilZ domain-containing protein</fullName>
    </submittedName>
</protein>
<keyword evidence="4" id="KW-1185">Reference proteome</keyword>
<dbReference type="Pfam" id="PF07238">
    <property type="entry name" value="PilZ"/>
    <property type="match status" value="1"/>
</dbReference>
<dbReference type="SUPFAM" id="SSF141371">
    <property type="entry name" value="PilZ domain-like"/>
    <property type="match status" value="1"/>
</dbReference>